<protein>
    <recommendedName>
        <fullName evidence="5">AAA domain (Dynein-related subfamily)</fullName>
    </recommendedName>
</protein>
<dbReference type="InterPro" id="IPR027417">
    <property type="entry name" value="P-loop_NTPase"/>
</dbReference>
<evidence type="ECO:0000313" key="3">
    <source>
        <dbReference type="EMBL" id="MBB4957057.1"/>
    </source>
</evidence>
<dbReference type="Gene3D" id="3.40.50.300">
    <property type="entry name" value="P-loop containing nucleotide triphosphate hydrolases"/>
    <property type="match status" value="1"/>
</dbReference>
<keyword evidence="1" id="KW-0175">Coiled coil</keyword>
<dbReference type="AlphaFoldDB" id="A0A7W7SMN6"/>
<dbReference type="SUPFAM" id="SSF52540">
    <property type="entry name" value="P-loop containing nucleoside triphosphate hydrolases"/>
    <property type="match status" value="1"/>
</dbReference>
<feature type="compositionally biased region" description="Low complexity" evidence="2">
    <location>
        <begin position="38"/>
        <end position="51"/>
    </location>
</feature>
<evidence type="ECO:0008006" key="5">
    <source>
        <dbReference type="Google" id="ProtNLM"/>
    </source>
</evidence>
<dbReference type="EMBL" id="JACHJW010000001">
    <property type="protein sequence ID" value="MBB4957057.1"/>
    <property type="molecule type" value="Genomic_DNA"/>
</dbReference>
<name>A0A7W7SMN6_9ACTN</name>
<organism evidence="3 4">
    <name type="scientific">Micromonospora polyrhachis</name>
    <dbReference type="NCBI Taxonomy" id="1282883"/>
    <lineage>
        <taxon>Bacteria</taxon>
        <taxon>Bacillati</taxon>
        <taxon>Actinomycetota</taxon>
        <taxon>Actinomycetes</taxon>
        <taxon>Micromonosporales</taxon>
        <taxon>Micromonosporaceae</taxon>
        <taxon>Micromonospora</taxon>
    </lineage>
</organism>
<keyword evidence="4" id="KW-1185">Reference proteome</keyword>
<sequence length="799" mass="90308">MSKRKSSRNTPRKPTAGRPATSAAPRTDAQPDRLLSQASELAAVAGTAAAAEELDPTGERPDDAGTPLDVAEVDVGRLAAALVEARRAQELYDRAARAAEARAKAADDRFADAERTRTTLAEEAAELRQRWTVLTEREQALGDRELAIRARELDAEAGFREYGAQARRRLDAELAELTARLESEEREHRDRQGAERRRHREVLAADRVAVEQELADRRKRVEAESSELEQQWALLRADRRSVDLLHSELEERIEAARLAADARTARRIKELEFRLRTSDERLAAAVAELDHQRGLVQQQRRDLDLLGQHSPEAHAQRVQDLESTNQRLRDELARRPDEEDVAYLRRTAEEHRRCAQRVAELRLEQQRLLNEVQSSRVAVDEIRLLRDTQLAYQGVVNGYRATIDELHQRYDLLSKQAERETAFRGCDEMDRDQRVGTPRDLTEVPDPDLAVLADEVRRAMWHQDPKDRLAYSERDVRSFLGGLAMSRLHLLEGLSGIGKTSLPRAFARAIGAGHRVVEVQAGWRDRQDLLGHYNTFERRFHESAFLKALYEAQCPYYAEVPYFIVLDEMNLSHPEQYFADALSKLENPRGAAFDLLPSGTGRPPARLLTDEPDGEWRIALPENVWFIGTANNDETTVRFADKTYDRAFVLELPTQRPRIDEPALRSQPVVTLVGLQKAFTAARRSLRGEAGRVWRFIEGDLKELLAEECQLGWGSRLKRQIDAYVPVVCAAGGTVGEAADGLLATKVIHKIEHHYEITGEALGRVRDEVATSWKGQGLDGEPVQTVAVLDRAIRRRSRG</sequence>
<evidence type="ECO:0000313" key="4">
    <source>
        <dbReference type="Proteomes" id="UP000578819"/>
    </source>
</evidence>
<feature type="coiled-coil region" evidence="1">
    <location>
        <begin position="167"/>
        <end position="231"/>
    </location>
</feature>
<proteinExistence type="predicted"/>
<dbReference type="RefSeq" id="WP_184532824.1">
    <property type="nucleotide sequence ID" value="NZ_JACHJW010000001.1"/>
</dbReference>
<gene>
    <name evidence="3" type="ORF">FHR38_000790</name>
</gene>
<feature type="coiled-coil region" evidence="1">
    <location>
        <begin position="96"/>
        <end position="130"/>
    </location>
</feature>
<feature type="region of interest" description="Disordered" evidence="2">
    <location>
        <begin position="1"/>
        <end position="68"/>
    </location>
</feature>
<dbReference type="Proteomes" id="UP000578819">
    <property type="component" value="Unassembled WGS sequence"/>
</dbReference>
<comment type="caution">
    <text evidence="3">The sequence shown here is derived from an EMBL/GenBank/DDBJ whole genome shotgun (WGS) entry which is preliminary data.</text>
</comment>
<feature type="compositionally biased region" description="Basic residues" evidence="2">
    <location>
        <begin position="1"/>
        <end position="11"/>
    </location>
</feature>
<evidence type="ECO:0000256" key="2">
    <source>
        <dbReference type="SAM" id="MobiDB-lite"/>
    </source>
</evidence>
<evidence type="ECO:0000256" key="1">
    <source>
        <dbReference type="SAM" id="Coils"/>
    </source>
</evidence>
<accession>A0A7W7SMN6</accession>
<reference evidence="3 4" key="1">
    <citation type="submission" date="2020-08" db="EMBL/GenBank/DDBJ databases">
        <title>Sequencing the genomes of 1000 actinobacteria strains.</title>
        <authorList>
            <person name="Klenk H.-P."/>
        </authorList>
    </citation>
    <scope>NUCLEOTIDE SEQUENCE [LARGE SCALE GENOMIC DNA]</scope>
    <source>
        <strain evidence="3 4">DSM 45886</strain>
    </source>
</reference>